<evidence type="ECO:0000313" key="2">
    <source>
        <dbReference type="EMBL" id="WNH47573.1"/>
    </source>
</evidence>
<gene>
    <name evidence="2" type="ORF">PDM28_12840</name>
</gene>
<dbReference type="Gene3D" id="2.60.120.10">
    <property type="entry name" value="Jelly Rolls"/>
    <property type="match status" value="2"/>
</dbReference>
<dbReference type="PANTHER" id="PTHR31189:SF2">
    <property type="entry name" value="RMLC-LIKE CUPINS SUPERFAMILY PROTEIN"/>
    <property type="match status" value="1"/>
</dbReference>
<dbReference type="Pfam" id="PF00190">
    <property type="entry name" value="Cupin_1"/>
    <property type="match status" value="2"/>
</dbReference>
<dbReference type="InterPro" id="IPR014710">
    <property type="entry name" value="RmlC-like_jellyroll"/>
</dbReference>
<accession>A0ABY9YAX6</accession>
<dbReference type="Proteomes" id="UP001305421">
    <property type="component" value="Chromosome"/>
</dbReference>
<dbReference type="SMART" id="SM00835">
    <property type="entry name" value="Cupin_1"/>
    <property type="match status" value="2"/>
</dbReference>
<dbReference type="InterPro" id="IPR006045">
    <property type="entry name" value="Cupin_1"/>
</dbReference>
<name>A0ABY9YAX6_9GAMM</name>
<feature type="domain" description="Cupin type-1" evidence="1">
    <location>
        <begin position="8"/>
        <end position="150"/>
    </location>
</feature>
<organism evidence="2 3">
    <name type="scientific">Stenotrophomonas aracearum</name>
    <dbReference type="NCBI Taxonomy" id="3003272"/>
    <lineage>
        <taxon>Bacteria</taxon>
        <taxon>Pseudomonadati</taxon>
        <taxon>Pseudomonadota</taxon>
        <taxon>Gammaproteobacteria</taxon>
        <taxon>Lysobacterales</taxon>
        <taxon>Lysobacteraceae</taxon>
        <taxon>Stenotrophomonas</taxon>
    </lineage>
</organism>
<sequence>MSASRHVRSLWTAPTVHDDALGSIRRLNADDFPLLERMSIKRMLLAPGSIREPHWHANANELGYVLAGSVLITIVGNADAVITLRVRAGEMFHIDSGALHAIENVGDDSAELVIVFSHERPQDFSLHAAFGAMSDAVLGNTYDVDAVAFSTLPRDTGSPYLVKRSGPSVVPDGADRADPHRFAIEAQSPPVDFQYGQARVSRTQFWPALRNLSMYSLRIADDGMREPHWHPETAELGYVHRGQARMSILDPDGSVDTYLLQPGDMYFIPRAYPHQIEVLGDDVHFLVFFDQPTPGDVGYRLAATAFAPGVLAATFGVDAAALPTFPRTTHDPLIVARRNALDPV</sequence>
<dbReference type="RefSeq" id="WP_311182327.1">
    <property type="nucleotide sequence ID" value="NZ_CP115543.1"/>
</dbReference>
<dbReference type="PANTHER" id="PTHR31189">
    <property type="entry name" value="OS03G0336100 PROTEIN-RELATED"/>
    <property type="match status" value="1"/>
</dbReference>
<dbReference type="EMBL" id="CP115543">
    <property type="protein sequence ID" value="WNH47573.1"/>
    <property type="molecule type" value="Genomic_DNA"/>
</dbReference>
<dbReference type="InterPro" id="IPR011051">
    <property type="entry name" value="RmlC_Cupin_sf"/>
</dbReference>
<evidence type="ECO:0000313" key="3">
    <source>
        <dbReference type="Proteomes" id="UP001305421"/>
    </source>
</evidence>
<dbReference type="CDD" id="cd20306">
    <property type="entry name" value="cupin_OxDC-like"/>
    <property type="match status" value="2"/>
</dbReference>
<feature type="domain" description="Cupin type-1" evidence="1">
    <location>
        <begin position="182"/>
        <end position="323"/>
    </location>
</feature>
<proteinExistence type="predicted"/>
<reference evidence="2 3" key="1">
    <citation type="submission" date="2022-12" db="EMBL/GenBank/DDBJ databases">
        <title>Two new species, Stenotrophomonas aracearum and Stenotrophomonas oahuensis, isolated from Anthurium (Araceae family) in Hawaii.</title>
        <authorList>
            <person name="Chunag S.C."/>
            <person name="Dobhal S."/>
            <person name="Alvarez A."/>
            <person name="Arif M."/>
        </authorList>
    </citation>
    <scope>NUCLEOTIDE SEQUENCE [LARGE SCALE GENOMIC DNA]</scope>
    <source>
        <strain evidence="2 3">A5588</strain>
    </source>
</reference>
<keyword evidence="3" id="KW-1185">Reference proteome</keyword>
<dbReference type="SUPFAM" id="SSF51182">
    <property type="entry name" value="RmlC-like cupins"/>
    <property type="match status" value="2"/>
</dbReference>
<protein>
    <submittedName>
        <fullName evidence="2">Cupin domain-containing protein</fullName>
    </submittedName>
</protein>
<dbReference type="InterPro" id="IPR050253">
    <property type="entry name" value="Seed_Storage-Functional"/>
</dbReference>
<evidence type="ECO:0000259" key="1">
    <source>
        <dbReference type="SMART" id="SM00835"/>
    </source>
</evidence>